<feature type="signal peptide" evidence="2">
    <location>
        <begin position="1"/>
        <end position="27"/>
    </location>
</feature>
<feature type="region of interest" description="Disordered" evidence="1">
    <location>
        <begin position="61"/>
        <end position="94"/>
    </location>
</feature>
<dbReference type="Pfam" id="PF20388">
    <property type="entry name" value="DUF6683"/>
    <property type="match status" value="1"/>
</dbReference>
<accession>A0A1X3D6J2</accession>
<dbReference type="InterPro" id="IPR046505">
    <property type="entry name" value="DUF6683"/>
</dbReference>
<keyword evidence="4" id="KW-1185">Reference proteome</keyword>
<dbReference type="RefSeq" id="WP_085366299.1">
    <property type="nucleotide sequence ID" value="NZ_CAUJPZ010000023.1"/>
</dbReference>
<dbReference type="Proteomes" id="UP000193118">
    <property type="component" value="Unassembled WGS sequence"/>
</dbReference>
<evidence type="ECO:0000256" key="2">
    <source>
        <dbReference type="SAM" id="SignalP"/>
    </source>
</evidence>
<evidence type="ECO:0000313" key="4">
    <source>
        <dbReference type="Proteomes" id="UP000193118"/>
    </source>
</evidence>
<organism evidence="3 4">
    <name type="scientific">Neisseria dentiae</name>
    <dbReference type="NCBI Taxonomy" id="194197"/>
    <lineage>
        <taxon>Bacteria</taxon>
        <taxon>Pseudomonadati</taxon>
        <taxon>Pseudomonadota</taxon>
        <taxon>Betaproteobacteria</taxon>
        <taxon>Neisseriales</taxon>
        <taxon>Neisseriaceae</taxon>
        <taxon>Neisseria</taxon>
    </lineage>
</organism>
<dbReference type="STRING" id="194197.BWD09_08730"/>
<sequence length="269" mass="29449">MSFRLKPYLLAAVLAFVPLASIQPAHAFDYGYMADNYFATYHIDNAFQRNLWENQEKYGTGYKNAKKSSKKTTPSSGSTGSKSSNKADNNSTAHRYMHSSGISNQVNNQMIAAMKSDLRSQGKLNSQTESQLNQLAKANLIEGVKNSLKSDSYEQNSLATAMAYWVVVNYGISQQKDLAKLKAHGMVAQLQSAIGSDSGLSSLNNSEKQKMAEMLYWAGSLQMAMYLEALQSGNHKYINQSVNGAKQALGKMGISASQIGHGSRGLEFR</sequence>
<evidence type="ECO:0000256" key="1">
    <source>
        <dbReference type="SAM" id="MobiDB-lite"/>
    </source>
</evidence>
<proteinExistence type="predicted"/>
<gene>
    <name evidence="3" type="ORF">BWD09_08730</name>
</gene>
<reference evidence="4" key="1">
    <citation type="submission" date="2017-01" db="EMBL/GenBank/DDBJ databases">
        <authorList>
            <person name="Wolfgang W.J."/>
            <person name="Cole J."/>
            <person name="Wroblewski D."/>
            <person name="Mcginnis J."/>
            <person name="Musser K.A."/>
        </authorList>
    </citation>
    <scope>NUCLEOTIDE SEQUENCE [LARGE SCALE GENOMIC DNA]</scope>
    <source>
        <strain evidence="4">DSM 19151</strain>
    </source>
</reference>
<evidence type="ECO:0000313" key="3">
    <source>
        <dbReference type="EMBL" id="OSI15549.1"/>
    </source>
</evidence>
<dbReference type="EMBL" id="MTBO01000022">
    <property type="protein sequence ID" value="OSI15549.1"/>
    <property type="molecule type" value="Genomic_DNA"/>
</dbReference>
<feature type="chain" id="PRO_5012191495" evidence="2">
    <location>
        <begin position="28"/>
        <end position="269"/>
    </location>
</feature>
<comment type="caution">
    <text evidence="3">The sequence shown here is derived from an EMBL/GenBank/DDBJ whole genome shotgun (WGS) entry which is preliminary data.</text>
</comment>
<dbReference type="AlphaFoldDB" id="A0A1X3D6J2"/>
<feature type="compositionally biased region" description="Low complexity" evidence="1">
    <location>
        <begin position="71"/>
        <end position="87"/>
    </location>
</feature>
<protein>
    <submittedName>
        <fullName evidence="3">Uncharacterized protein</fullName>
    </submittedName>
</protein>
<name>A0A1X3D6J2_9NEIS</name>
<keyword evidence="2" id="KW-0732">Signal</keyword>
<dbReference type="GeneID" id="94580822"/>